<sequence>MLVSQVACLPAFATLGEDATTVENDRIKLKAQLRTTVVAGYTVHVMDAATGTTVREFIAPSGKVFAVTWNGPLLPDF</sequence>
<organism evidence="1 2">
    <name type="scientific">Staphylococcus felis</name>
    <dbReference type="NCBI Taxonomy" id="46127"/>
    <lineage>
        <taxon>Bacteria</taxon>
        <taxon>Bacillati</taxon>
        <taxon>Bacillota</taxon>
        <taxon>Bacilli</taxon>
        <taxon>Bacillales</taxon>
        <taxon>Staphylococcaceae</taxon>
        <taxon>Staphylococcus</taxon>
    </lineage>
</organism>
<evidence type="ECO:0000313" key="1">
    <source>
        <dbReference type="EMBL" id="MBH9582181.1"/>
    </source>
</evidence>
<protein>
    <submittedName>
        <fullName evidence="1">DUF2844 domain-containing protein</fullName>
    </submittedName>
</protein>
<proteinExistence type="predicted"/>
<dbReference type="InterPro" id="IPR021267">
    <property type="entry name" value="DUF2844"/>
</dbReference>
<dbReference type="Pfam" id="PF11005">
    <property type="entry name" value="DUF2844"/>
    <property type="match status" value="1"/>
</dbReference>
<gene>
    <name evidence="1" type="ORF">I9026_12575</name>
</gene>
<feature type="non-terminal residue" evidence="1">
    <location>
        <position position="77"/>
    </location>
</feature>
<dbReference type="EMBL" id="JAEDAQ010000085">
    <property type="protein sequence ID" value="MBH9582181.1"/>
    <property type="molecule type" value="Genomic_DNA"/>
</dbReference>
<reference evidence="1 2" key="1">
    <citation type="submission" date="2020-12" db="EMBL/GenBank/DDBJ databases">
        <title>Genomic analysis of Staphylococcus felis from a cat with skin infection.</title>
        <authorList>
            <person name="Aslantas O."/>
            <person name="Keskin O."/>
            <person name="Buyukaltay K."/>
            <person name="Gullu Yucetepe A."/>
        </authorList>
    </citation>
    <scope>NUCLEOTIDE SEQUENCE [LARGE SCALE GENOMIC DNA]</scope>
    <source>
        <strain evidence="1 2">HARRANVET</strain>
    </source>
</reference>
<dbReference type="Proteomes" id="UP000597038">
    <property type="component" value="Unassembled WGS sequence"/>
</dbReference>
<name>A0ABS0QSE1_9STAP</name>
<evidence type="ECO:0000313" key="2">
    <source>
        <dbReference type="Proteomes" id="UP000597038"/>
    </source>
</evidence>
<dbReference type="RefSeq" id="WP_198093067.1">
    <property type="nucleotide sequence ID" value="NZ_JAEDAQ010000085.1"/>
</dbReference>
<accession>A0ABS0QSE1</accession>
<keyword evidence="2" id="KW-1185">Reference proteome</keyword>
<comment type="caution">
    <text evidence="1">The sequence shown here is derived from an EMBL/GenBank/DDBJ whole genome shotgun (WGS) entry which is preliminary data.</text>
</comment>